<dbReference type="Proteomes" id="UP001482620">
    <property type="component" value="Unassembled WGS sequence"/>
</dbReference>
<keyword evidence="2" id="KW-1185">Reference proteome</keyword>
<gene>
    <name evidence="1" type="ORF">ILYODFUR_021528</name>
</gene>
<feature type="non-terminal residue" evidence="1">
    <location>
        <position position="1"/>
    </location>
</feature>
<reference evidence="1 2" key="1">
    <citation type="submission" date="2021-06" db="EMBL/GenBank/DDBJ databases">
        <authorList>
            <person name="Palmer J.M."/>
        </authorList>
    </citation>
    <scope>NUCLEOTIDE SEQUENCE [LARGE SCALE GENOMIC DNA]</scope>
    <source>
        <strain evidence="2">if_2019</strain>
        <tissue evidence="1">Muscle</tissue>
    </source>
</reference>
<name>A0ABV0VI89_9TELE</name>
<proteinExistence type="predicted"/>
<evidence type="ECO:0000313" key="2">
    <source>
        <dbReference type="Proteomes" id="UP001482620"/>
    </source>
</evidence>
<protein>
    <submittedName>
        <fullName evidence="1">Uncharacterized protein</fullName>
    </submittedName>
</protein>
<accession>A0ABV0VI89</accession>
<comment type="caution">
    <text evidence="1">The sequence shown here is derived from an EMBL/GenBank/DDBJ whole genome shotgun (WGS) entry which is preliminary data.</text>
</comment>
<evidence type="ECO:0000313" key="1">
    <source>
        <dbReference type="EMBL" id="MEQ2256161.1"/>
    </source>
</evidence>
<dbReference type="EMBL" id="JAHRIQ010106571">
    <property type="protein sequence ID" value="MEQ2256161.1"/>
    <property type="molecule type" value="Genomic_DNA"/>
</dbReference>
<organism evidence="1 2">
    <name type="scientific">Ilyodon furcidens</name>
    <name type="common">goldbreast splitfin</name>
    <dbReference type="NCBI Taxonomy" id="33524"/>
    <lineage>
        <taxon>Eukaryota</taxon>
        <taxon>Metazoa</taxon>
        <taxon>Chordata</taxon>
        <taxon>Craniata</taxon>
        <taxon>Vertebrata</taxon>
        <taxon>Euteleostomi</taxon>
        <taxon>Actinopterygii</taxon>
        <taxon>Neopterygii</taxon>
        <taxon>Teleostei</taxon>
        <taxon>Neoteleostei</taxon>
        <taxon>Acanthomorphata</taxon>
        <taxon>Ovalentaria</taxon>
        <taxon>Atherinomorphae</taxon>
        <taxon>Cyprinodontiformes</taxon>
        <taxon>Goodeidae</taxon>
        <taxon>Ilyodon</taxon>
    </lineage>
</organism>
<sequence length="134" mass="15204">TFWIHENILANKIICNKLFSSCSLQKIQKQPHSCFMSLTAPSALSQYELSYRSGTQQWQLLKRDHLFNDWEGSSSGKCEVGRKWNAGMGMLDQDTSAGCLHGDMQQLLPGEKCVFIRSPRDEHQLLNNKCSKPA</sequence>